<dbReference type="EMBL" id="FOCV01000072">
    <property type="protein sequence ID" value="SEP29407.1"/>
    <property type="molecule type" value="Genomic_DNA"/>
</dbReference>
<dbReference type="PROSITE" id="PS51891">
    <property type="entry name" value="CENP_V_GFA"/>
    <property type="match status" value="1"/>
</dbReference>
<evidence type="ECO:0000256" key="4">
    <source>
        <dbReference type="ARBA" id="ARBA00023239"/>
    </source>
</evidence>
<keyword evidence="4 6" id="KW-0456">Lyase</keyword>
<evidence type="ECO:0000313" key="9">
    <source>
        <dbReference type="Proteomes" id="UP000198939"/>
    </source>
</evidence>
<dbReference type="STRING" id="501024.RTCCBAU85039_6716"/>
<dbReference type="GO" id="GO:0051907">
    <property type="term" value="F:S-(hydroxymethyl)glutathione synthase activity"/>
    <property type="evidence" value="ECO:0007669"/>
    <property type="project" value="UniProtKB-EC"/>
</dbReference>
<organism evidence="6 8">
    <name type="scientific">Rhizobium tibeticum</name>
    <dbReference type="NCBI Taxonomy" id="501024"/>
    <lineage>
        <taxon>Bacteria</taxon>
        <taxon>Pseudomonadati</taxon>
        <taxon>Pseudomonadota</taxon>
        <taxon>Alphaproteobacteria</taxon>
        <taxon>Hyphomicrobiales</taxon>
        <taxon>Rhizobiaceae</taxon>
        <taxon>Rhizobium/Agrobacterium group</taxon>
        <taxon>Rhizobium</taxon>
    </lineage>
</organism>
<evidence type="ECO:0000313" key="6">
    <source>
        <dbReference type="EMBL" id="SEI21743.1"/>
    </source>
</evidence>
<reference evidence="7 9" key="3">
    <citation type="submission" date="2016-10" db="EMBL/GenBank/DDBJ databases">
        <authorList>
            <person name="Varghese N."/>
            <person name="Submissions S."/>
        </authorList>
    </citation>
    <scope>NUCLEOTIDE SEQUENCE [LARGE SCALE GENOMIC DNA]</scope>
    <source>
        <strain evidence="7 9">CGMCC 1.7071</strain>
    </source>
</reference>
<protein>
    <submittedName>
        <fullName evidence="6">Glutathione-dependent formaldehyde-activating enzyme</fullName>
        <ecNumber evidence="6">4.4.1.22</ecNumber>
    </submittedName>
    <submittedName>
        <fullName evidence="7">S-(Hydroxymethyl)glutathione synthase</fullName>
    </submittedName>
</protein>
<reference evidence="8" key="2">
    <citation type="submission" date="2016-10" db="EMBL/GenBank/DDBJ databases">
        <authorList>
            <person name="Wibberg D."/>
        </authorList>
    </citation>
    <scope>NUCLEOTIDE SEQUENCE [LARGE SCALE GENOMIC DNA]</scope>
</reference>
<evidence type="ECO:0000313" key="7">
    <source>
        <dbReference type="EMBL" id="SEP29407.1"/>
    </source>
</evidence>
<reference evidence="6" key="1">
    <citation type="submission" date="2016-10" db="EMBL/GenBank/DDBJ databases">
        <authorList>
            <person name="de Groot N.N."/>
        </authorList>
    </citation>
    <scope>NUCLEOTIDE SEQUENCE [LARGE SCALE GENOMIC DNA]</scope>
    <source>
        <strain evidence="6">CCBAU85039</strain>
    </source>
</reference>
<dbReference type="InterPro" id="IPR011057">
    <property type="entry name" value="Mss4-like_sf"/>
</dbReference>
<name>A0A1H8WPN8_9HYPH</name>
<dbReference type="AlphaFoldDB" id="A0A1H8WPN8"/>
<keyword evidence="9" id="KW-1185">Reference proteome</keyword>
<keyword evidence="3" id="KW-0862">Zinc</keyword>
<keyword evidence="2" id="KW-0479">Metal-binding</keyword>
<evidence type="ECO:0000256" key="1">
    <source>
        <dbReference type="ARBA" id="ARBA00005495"/>
    </source>
</evidence>
<dbReference type="PANTHER" id="PTHR33337">
    <property type="entry name" value="GFA DOMAIN-CONTAINING PROTEIN"/>
    <property type="match status" value="1"/>
</dbReference>
<comment type="similarity">
    <text evidence="1">Belongs to the Gfa family.</text>
</comment>
<feature type="domain" description="CENP-V/GFA" evidence="5">
    <location>
        <begin position="1"/>
        <end position="107"/>
    </location>
</feature>
<evidence type="ECO:0000256" key="2">
    <source>
        <dbReference type="ARBA" id="ARBA00022723"/>
    </source>
</evidence>
<dbReference type="EC" id="4.4.1.22" evidence="6"/>
<evidence type="ECO:0000256" key="3">
    <source>
        <dbReference type="ARBA" id="ARBA00022833"/>
    </source>
</evidence>
<gene>
    <name evidence="6" type="primary">gfa_2</name>
    <name evidence="6" type="ORF">RTCCBAU85039_6716</name>
    <name evidence="7" type="ORF">SAMN05216228_107214</name>
</gene>
<evidence type="ECO:0000259" key="5">
    <source>
        <dbReference type="PROSITE" id="PS51891"/>
    </source>
</evidence>
<dbReference type="Proteomes" id="UP000183063">
    <property type="component" value="Unassembled WGS sequence"/>
</dbReference>
<dbReference type="Pfam" id="PF04828">
    <property type="entry name" value="GFA"/>
    <property type="match status" value="1"/>
</dbReference>
<proteinExistence type="inferred from homology"/>
<dbReference type="Gene3D" id="3.90.1590.10">
    <property type="entry name" value="glutathione-dependent formaldehyde- activating enzyme (gfa)"/>
    <property type="match status" value="1"/>
</dbReference>
<accession>A0A1H8WPN8</accession>
<evidence type="ECO:0000313" key="8">
    <source>
        <dbReference type="Proteomes" id="UP000183063"/>
    </source>
</evidence>
<dbReference type="EMBL" id="FNXB01000096">
    <property type="protein sequence ID" value="SEI21743.1"/>
    <property type="molecule type" value="Genomic_DNA"/>
</dbReference>
<dbReference type="Proteomes" id="UP000198939">
    <property type="component" value="Unassembled WGS sequence"/>
</dbReference>
<sequence length="129" mass="14005">MKVRIKGDIAHNHACGCSKCWKPDGAVFSVVAVAPTDNVEVLENGDKLAVVDSAALIQRNACKESGVHMYGPVDRDHPFKGLAFVHPGAFSRNGLDEAGLCGLCFLDHRERLRPSKDVWRTGAPARTRP</sequence>
<dbReference type="SUPFAM" id="SSF51316">
    <property type="entry name" value="Mss4-like"/>
    <property type="match status" value="1"/>
</dbReference>
<dbReference type="GO" id="GO:0046872">
    <property type="term" value="F:metal ion binding"/>
    <property type="evidence" value="ECO:0007669"/>
    <property type="project" value="UniProtKB-KW"/>
</dbReference>
<dbReference type="PANTHER" id="PTHR33337:SF40">
    <property type="entry name" value="CENP-V_GFA DOMAIN-CONTAINING PROTEIN-RELATED"/>
    <property type="match status" value="1"/>
</dbReference>
<dbReference type="InterPro" id="IPR006913">
    <property type="entry name" value="CENP-V/GFA"/>
</dbReference>